<reference evidence="4" key="1">
    <citation type="journal article" date="2018" name="Nat. Plants">
        <title>Whole-genome landscape of Medicago truncatula symbiotic genes.</title>
        <authorList>
            <person name="Pecrix Y."/>
            <person name="Staton S.E."/>
            <person name="Sallet E."/>
            <person name="Lelandais-Briere C."/>
            <person name="Moreau S."/>
            <person name="Carrere S."/>
            <person name="Blein T."/>
            <person name="Jardinaud M.F."/>
            <person name="Latrasse D."/>
            <person name="Zouine M."/>
            <person name="Zahm M."/>
            <person name="Kreplak J."/>
            <person name="Mayjonade B."/>
            <person name="Satge C."/>
            <person name="Perez M."/>
            <person name="Cauet S."/>
            <person name="Marande W."/>
            <person name="Chantry-Darmon C."/>
            <person name="Lopez-Roques C."/>
            <person name="Bouchez O."/>
            <person name="Berard A."/>
            <person name="Debelle F."/>
            <person name="Munos S."/>
            <person name="Bendahmane A."/>
            <person name="Berges H."/>
            <person name="Niebel A."/>
            <person name="Buitink J."/>
            <person name="Frugier F."/>
            <person name="Benhamed M."/>
            <person name="Crespi M."/>
            <person name="Gouzy J."/>
            <person name="Gamas P."/>
        </authorList>
    </citation>
    <scope>NUCLEOTIDE SEQUENCE [LARGE SCALE GENOMIC DNA]</scope>
    <source>
        <strain evidence="4">cv. Jemalong A17</strain>
    </source>
</reference>
<gene>
    <name evidence="3" type="ORF">MtrunA17_Chr8g0361861</name>
</gene>
<comment type="caution">
    <text evidence="3">The sequence shown here is derived from an EMBL/GenBank/DDBJ whole genome shotgun (WGS) entry which is preliminary data.</text>
</comment>
<evidence type="ECO:0000259" key="2">
    <source>
        <dbReference type="Pfam" id="PF07127"/>
    </source>
</evidence>
<dbReference type="Gramene" id="rna47327">
    <property type="protein sequence ID" value="RHN41051.1"/>
    <property type="gene ID" value="gene47327"/>
</dbReference>
<evidence type="ECO:0000256" key="1">
    <source>
        <dbReference type="SAM" id="Phobius"/>
    </source>
</evidence>
<accession>A0A396GLJ9</accession>
<feature type="domain" description="Late nodulin" evidence="2">
    <location>
        <begin position="15"/>
        <end position="70"/>
    </location>
</feature>
<dbReference type="AlphaFoldDB" id="A0A396GLJ9"/>
<sequence length="84" mass="10131">MYGEHRFYMKRVVNMAKIVKYVYVIIIFLSLFLVATKIEGYYYKCFKDSDCVKLLCRIPLRPKCMYRHICKCKVVLTQNNYVLT</sequence>
<name>A0A396GLJ9_MEDTR</name>
<keyword evidence="1" id="KW-0472">Membrane</keyword>
<evidence type="ECO:0000313" key="4">
    <source>
        <dbReference type="Proteomes" id="UP000265566"/>
    </source>
</evidence>
<feature type="transmembrane region" description="Helical" evidence="1">
    <location>
        <begin position="21"/>
        <end position="43"/>
    </location>
</feature>
<organism evidence="3 4">
    <name type="scientific">Medicago truncatula</name>
    <name type="common">Barrel medic</name>
    <name type="synonym">Medicago tribuloides</name>
    <dbReference type="NCBI Taxonomy" id="3880"/>
    <lineage>
        <taxon>Eukaryota</taxon>
        <taxon>Viridiplantae</taxon>
        <taxon>Streptophyta</taxon>
        <taxon>Embryophyta</taxon>
        <taxon>Tracheophyta</taxon>
        <taxon>Spermatophyta</taxon>
        <taxon>Magnoliopsida</taxon>
        <taxon>eudicotyledons</taxon>
        <taxon>Gunneridae</taxon>
        <taxon>Pentapetalae</taxon>
        <taxon>rosids</taxon>
        <taxon>fabids</taxon>
        <taxon>Fabales</taxon>
        <taxon>Fabaceae</taxon>
        <taxon>Papilionoideae</taxon>
        <taxon>50 kb inversion clade</taxon>
        <taxon>NPAAA clade</taxon>
        <taxon>Hologalegina</taxon>
        <taxon>IRL clade</taxon>
        <taxon>Trifolieae</taxon>
        <taxon>Medicago</taxon>
    </lineage>
</organism>
<proteinExistence type="predicted"/>
<keyword evidence="1" id="KW-1133">Transmembrane helix</keyword>
<dbReference type="Proteomes" id="UP000265566">
    <property type="component" value="Chromosome 8"/>
</dbReference>
<dbReference type="EMBL" id="PSQE01000008">
    <property type="protein sequence ID" value="RHN41051.1"/>
    <property type="molecule type" value="Genomic_DNA"/>
</dbReference>
<evidence type="ECO:0000313" key="3">
    <source>
        <dbReference type="EMBL" id="RHN41051.1"/>
    </source>
</evidence>
<keyword evidence="1" id="KW-0812">Transmembrane</keyword>
<dbReference type="InterPro" id="IPR009810">
    <property type="entry name" value="Nodulin_late_dom"/>
</dbReference>
<protein>
    <submittedName>
        <fullName evidence="3">Putative Late nodulin</fullName>
    </submittedName>
</protein>
<dbReference type="GO" id="GO:0046872">
    <property type="term" value="F:metal ion binding"/>
    <property type="evidence" value="ECO:0007669"/>
    <property type="project" value="InterPro"/>
</dbReference>
<dbReference type="Pfam" id="PF07127">
    <property type="entry name" value="Nodulin_late"/>
    <property type="match status" value="1"/>
</dbReference>